<gene>
    <name evidence="2" type="ORF">IRJ18_12905</name>
</gene>
<dbReference type="PROSITE" id="PS51257">
    <property type="entry name" value="PROKAR_LIPOPROTEIN"/>
    <property type="match status" value="1"/>
</dbReference>
<evidence type="ECO:0000256" key="1">
    <source>
        <dbReference type="SAM" id="SignalP"/>
    </source>
</evidence>
<proteinExistence type="predicted"/>
<feature type="chain" id="PRO_5045835328" description="SnoaL-like protein" evidence="1">
    <location>
        <begin position="22"/>
        <end position="177"/>
    </location>
</feature>
<dbReference type="Gene3D" id="3.10.450.50">
    <property type="match status" value="1"/>
</dbReference>
<protein>
    <recommendedName>
        <fullName evidence="4">SnoaL-like protein</fullName>
    </recommendedName>
</protein>
<dbReference type="EMBL" id="JADFFM010000002">
    <property type="protein sequence ID" value="MBE9667263.1"/>
    <property type="molecule type" value="Genomic_DNA"/>
</dbReference>
<evidence type="ECO:0000313" key="3">
    <source>
        <dbReference type="Proteomes" id="UP000632774"/>
    </source>
</evidence>
<dbReference type="InterPro" id="IPR032710">
    <property type="entry name" value="NTF2-like_dom_sf"/>
</dbReference>
<name>A0ABR9XIQ0_9SPHI</name>
<dbReference type="Proteomes" id="UP000632774">
    <property type="component" value="Unassembled WGS sequence"/>
</dbReference>
<sequence length="177" mass="20050">MKKSYLLLLMPLLLAACTPKASSDTATKAAADVPNYPYKIKHPDYWMMDTSHANTMTALNALKAFENMDTTGLKKAFADTLEFNYDGGKFKGPIAQFIKMTSEMATSMKGLKIDMKDWESVVSTDKKEEWVTLWYVQKWTDAKGKADSISLVNDLQLKGGRIVKLDEYDMHFKMPQK</sequence>
<dbReference type="SUPFAM" id="SSF54427">
    <property type="entry name" value="NTF2-like"/>
    <property type="match status" value="1"/>
</dbReference>
<keyword evidence="1" id="KW-0732">Signal</keyword>
<dbReference type="RefSeq" id="WP_194106740.1">
    <property type="nucleotide sequence ID" value="NZ_JADFFM010000002.1"/>
</dbReference>
<evidence type="ECO:0008006" key="4">
    <source>
        <dbReference type="Google" id="ProtNLM"/>
    </source>
</evidence>
<comment type="caution">
    <text evidence="2">The sequence shown here is derived from an EMBL/GenBank/DDBJ whole genome shotgun (WGS) entry which is preliminary data.</text>
</comment>
<organism evidence="2 3">
    <name type="scientific">Mucilaginibacter boryungensis</name>
    <dbReference type="NCBI Taxonomy" id="768480"/>
    <lineage>
        <taxon>Bacteria</taxon>
        <taxon>Pseudomonadati</taxon>
        <taxon>Bacteroidota</taxon>
        <taxon>Sphingobacteriia</taxon>
        <taxon>Sphingobacteriales</taxon>
        <taxon>Sphingobacteriaceae</taxon>
        <taxon>Mucilaginibacter</taxon>
    </lineage>
</organism>
<evidence type="ECO:0000313" key="2">
    <source>
        <dbReference type="EMBL" id="MBE9667263.1"/>
    </source>
</evidence>
<reference evidence="2 3" key="1">
    <citation type="submission" date="2020-10" db="EMBL/GenBank/DDBJ databases">
        <title>Mucilaginibacter mali sp. nov., isolated from rhizosphere soil of apple orchard.</title>
        <authorList>
            <person name="Lee J.-S."/>
            <person name="Kim H.S."/>
            <person name="Kim J.-S."/>
        </authorList>
    </citation>
    <scope>NUCLEOTIDE SEQUENCE [LARGE SCALE GENOMIC DNA]</scope>
    <source>
        <strain evidence="2 3">KCTC 23157</strain>
    </source>
</reference>
<feature type="signal peptide" evidence="1">
    <location>
        <begin position="1"/>
        <end position="21"/>
    </location>
</feature>
<accession>A0ABR9XIQ0</accession>
<keyword evidence="3" id="KW-1185">Reference proteome</keyword>